<keyword evidence="3" id="KW-0067">ATP-binding</keyword>
<dbReference type="InterPro" id="IPR018181">
    <property type="entry name" value="Heat_shock_70_CS"/>
</dbReference>
<evidence type="ECO:0000313" key="4">
    <source>
        <dbReference type="EMBL" id="MDM4016897.1"/>
    </source>
</evidence>
<protein>
    <submittedName>
        <fullName evidence="4">Hsp70 family protein</fullName>
    </submittedName>
</protein>
<dbReference type="Proteomes" id="UP001239462">
    <property type="component" value="Unassembled WGS sequence"/>
</dbReference>
<organism evidence="4 5">
    <name type="scientific">Roseiconus lacunae</name>
    <dbReference type="NCBI Taxonomy" id="2605694"/>
    <lineage>
        <taxon>Bacteria</taxon>
        <taxon>Pseudomonadati</taxon>
        <taxon>Planctomycetota</taxon>
        <taxon>Planctomycetia</taxon>
        <taxon>Pirellulales</taxon>
        <taxon>Pirellulaceae</taxon>
        <taxon>Roseiconus</taxon>
    </lineage>
</organism>
<dbReference type="SUPFAM" id="SSF53067">
    <property type="entry name" value="Actin-like ATPase domain"/>
    <property type="match status" value="2"/>
</dbReference>
<sequence length="624" mass="67251">MAPRFCVGIDLGTTNSVVAFSELPQDNASAKQQPPPELQLLPIPQLVGPGQVETRSALPSFLYLPRGGELDSLQHSLTSDPASGIAGVYARQQAAENPQRVVVAAKSWLCHGSIGRTEPVLPWQSPPEVPKVSAFDCTQKFLAHLVAAWNESHADAPLKHQQVVLTVPASFDPAARELTRQAAIEAGLPDDFVLLEEPQAAVYSWLASQSETWRGELTAGDLLLVVDVGGGTTDLTLVAVQEEGGELSLQRLAVGNHLLLGGDNMDLALAHQVATDLQEQGHSLDPWQSVSLWHACREAKESLLASDGPNEKTISVLGRGSSLIGGTISTPLTADRTREVIVEGFFPKCRSDVRPERNAASGFQDIGLPYEADPAITKQVAAFLSDQAETIRQAQPNAGGDVPTEDFIGPTHLLFNGGVFRGEALRDRMRESISDWCSSEPKVLGGHEELDSAVALGAAYYGWTKQTGGIRIRGGTAKSYYIGIETAGLAIPGAPRPLRALCVAPQGMEEGTESEVPGNEVGLIVGAPARFRFFASTKRGDDAVGAQLDRWLPDELVESEPIELTLPRQSSDEGTKDPFVPVRFVSRVTELGMFELWCHSTRTDEQWKMEFNVREPKDPSADGR</sequence>
<comment type="similarity">
    <text evidence="1">Belongs to the heat shock protein 70 family.</text>
</comment>
<dbReference type="PRINTS" id="PR00301">
    <property type="entry name" value="HEATSHOCK70"/>
</dbReference>
<dbReference type="PROSITE" id="PS00329">
    <property type="entry name" value="HSP70_2"/>
    <property type="match status" value="1"/>
</dbReference>
<dbReference type="InterPro" id="IPR043129">
    <property type="entry name" value="ATPase_NBD"/>
</dbReference>
<accession>A0ABT7PK82</accession>
<dbReference type="InterPro" id="IPR013126">
    <property type="entry name" value="Hsp_70_fam"/>
</dbReference>
<dbReference type="RefSeq" id="WP_289164483.1">
    <property type="nucleotide sequence ID" value="NZ_JASZZN010000011.1"/>
</dbReference>
<dbReference type="CDD" id="cd10170">
    <property type="entry name" value="ASKHA_NBD_HSP70"/>
    <property type="match status" value="1"/>
</dbReference>
<keyword evidence="2" id="KW-0547">Nucleotide-binding</keyword>
<dbReference type="PROSITE" id="PS00297">
    <property type="entry name" value="HSP70_1"/>
    <property type="match status" value="1"/>
</dbReference>
<dbReference type="PANTHER" id="PTHR42749:SF1">
    <property type="entry name" value="CELL SHAPE-DETERMINING PROTEIN MREB"/>
    <property type="match status" value="1"/>
</dbReference>
<evidence type="ECO:0000256" key="3">
    <source>
        <dbReference type="ARBA" id="ARBA00022840"/>
    </source>
</evidence>
<gene>
    <name evidence="4" type="ORF">QTN89_15730</name>
</gene>
<dbReference type="EMBL" id="JASZZN010000011">
    <property type="protein sequence ID" value="MDM4016897.1"/>
    <property type="molecule type" value="Genomic_DNA"/>
</dbReference>
<evidence type="ECO:0000313" key="5">
    <source>
        <dbReference type="Proteomes" id="UP001239462"/>
    </source>
</evidence>
<evidence type="ECO:0000256" key="2">
    <source>
        <dbReference type="ARBA" id="ARBA00022741"/>
    </source>
</evidence>
<reference evidence="4 5" key="1">
    <citation type="submission" date="2023-06" db="EMBL/GenBank/DDBJ databases">
        <title>Roseiconus lacunae JC819 isolated from Gulf of Mannar region, Tamil Nadu.</title>
        <authorList>
            <person name="Pk S."/>
            <person name="Ch S."/>
            <person name="Ch V.R."/>
        </authorList>
    </citation>
    <scope>NUCLEOTIDE SEQUENCE [LARGE SCALE GENOMIC DNA]</scope>
    <source>
        <strain evidence="4 5">JC819</strain>
    </source>
</reference>
<dbReference type="PANTHER" id="PTHR42749">
    <property type="entry name" value="CELL SHAPE-DETERMINING PROTEIN MREB"/>
    <property type="match status" value="1"/>
</dbReference>
<keyword evidence="5" id="KW-1185">Reference proteome</keyword>
<comment type="caution">
    <text evidence="4">The sequence shown here is derived from an EMBL/GenBank/DDBJ whole genome shotgun (WGS) entry which is preliminary data.</text>
</comment>
<name>A0ABT7PK82_9BACT</name>
<proteinExistence type="inferred from homology"/>
<dbReference type="Gene3D" id="3.90.640.10">
    <property type="entry name" value="Actin, Chain A, domain 4"/>
    <property type="match status" value="1"/>
</dbReference>
<dbReference type="Pfam" id="PF00012">
    <property type="entry name" value="HSP70"/>
    <property type="match status" value="1"/>
</dbReference>
<evidence type="ECO:0000256" key="1">
    <source>
        <dbReference type="ARBA" id="ARBA00007381"/>
    </source>
</evidence>
<dbReference type="Gene3D" id="3.30.420.40">
    <property type="match status" value="2"/>
</dbReference>